<feature type="compositionally biased region" description="Basic and acidic residues" evidence="1">
    <location>
        <begin position="998"/>
        <end position="1008"/>
    </location>
</feature>
<dbReference type="Pfam" id="PF07969">
    <property type="entry name" value="Amidohydro_3"/>
    <property type="match status" value="1"/>
</dbReference>
<evidence type="ECO:0000256" key="1">
    <source>
        <dbReference type="SAM" id="MobiDB-lite"/>
    </source>
</evidence>
<organism evidence="5 6">
    <name type="scientific">Undibacterium danionis</name>
    <dbReference type="NCBI Taxonomy" id="1812100"/>
    <lineage>
        <taxon>Bacteria</taxon>
        <taxon>Pseudomonadati</taxon>
        <taxon>Pseudomonadota</taxon>
        <taxon>Betaproteobacteria</taxon>
        <taxon>Burkholderiales</taxon>
        <taxon>Oxalobacteraceae</taxon>
        <taxon>Undibacterium</taxon>
    </lineage>
</organism>
<dbReference type="CDD" id="cd01309">
    <property type="entry name" value="Met_dep_hydrolase_C"/>
    <property type="match status" value="1"/>
</dbReference>
<dbReference type="PANTHER" id="PTHR43135:SF3">
    <property type="entry name" value="ALPHA-D-RIBOSE 1-METHYLPHOSPHONATE 5-TRIPHOSPHATE DIPHOSPHATASE"/>
    <property type="match status" value="1"/>
</dbReference>
<proteinExistence type="predicted"/>
<dbReference type="SUPFAM" id="SSF51338">
    <property type="entry name" value="Composite domain of metallo-dependent hydrolases"/>
    <property type="match status" value="2"/>
</dbReference>
<dbReference type="Proteomes" id="UP001589844">
    <property type="component" value="Unassembled WGS sequence"/>
</dbReference>
<dbReference type="InterPro" id="IPR051781">
    <property type="entry name" value="Metallo-dep_Hydrolase"/>
</dbReference>
<evidence type="ECO:0000259" key="4">
    <source>
        <dbReference type="Pfam" id="PF07969"/>
    </source>
</evidence>
<name>A0ABV6IBU2_9BURK</name>
<dbReference type="PANTHER" id="PTHR43135">
    <property type="entry name" value="ALPHA-D-RIBOSE 1-METHYLPHOSPHONATE 5-TRIPHOSPHATE DIPHOSPHATASE"/>
    <property type="match status" value="1"/>
</dbReference>
<dbReference type="SUPFAM" id="SSF51556">
    <property type="entry name" value="Metallo-dependent hydrolases"/>
    <property type="match status" value="2"/>
</dbReference>
<feature type="signal peptide" evidence="2">
    <location>
        <begin position="1"/>
        <end position="27"/>
    </location>
</feature>
<evidence type="ECO:0000313" key="5">
    <source>
        <dbReference type="EMBL" id="MFC0349299.1"/>
    </source>
</evidence>
<evidence type="ECO:0000256" key="2">
    <source>
        <dbReference type="SAM" id="SignalP"/>
    </source>
</evidence>
<accession>A0ABV6IBU2</accession>
<keyword evidence="2" id="KW-0732">Signal</keyword>
<evidence type="ECO:0000259" key="3">
    <source>
        <dbReference type="Pfam" id="PF01979"/>
    </source>
</evidence>
<protein>
    <submittedName>
        <fullName evidence="5">Amidohydrolase family protein</fullName>
    </submittedName>
</protein>
<dbReference type="InterPro" id="IPR013108">
    <property type="entry name" value="Amidohydro_3"/>
</dbReference>
<dbReference type="InterPro" id="IPR011059">
    <property type="entry name" value="Metal-dep_hydrolase_composite"/>
</dbReference>
<keyword evidence="6" id="KW-1185">Reference proteome</keyword>
<dbReference type="InterPro" id="IPR006680">
    <property type="entry name" value="Amidohydro-rel"/>
</dbReference>
<dbReference type="InterPro" id="IPR032466">
    <property type="entry name" value="Metal_Hydrolase"/>
</dbReference>
<dbReference type="EMBL" id="JBHLXJ010000005">
    <property type="protein sequence ID" value="MFC0349299.1"/>
    <property type="molecule type" value="Genomic_DNA"/>
</dbReference>
<reference evidence="5 6" key="1">
    <citation type="submission" date="2024-09" db="EMBL/GenBank/DDBJ databases">
        <authorList>
            <person name="Sun Q."/>
            <person name="Mori K."/>
        </authorList>
    </citation>
    <scope>NUCLEOTIDE SEQUENCE [LARGE SCALE GENOMIC DNA]</scope>
    <source>
        <strain evidence="5 6">CCM 8677</strain>
    </source>
</reference>
<feature type="domain" description="Amidohydrolase-related" evidence="3">
    <location>
        <begin position="633"/>
        <end position="951"/>
    </location>
</feature>
<dbReference type="RefSeq" id="WP_390210781.1">
    <property type="nucleotide sequence ID" value="NZ_JBHLXJ010000005.1"/>
</dbReference>
<feature type="region of interest" description="Disordered" evidence="1">
    <location>
        <begin position="993"/>
        <end position="1013"/>
    </location>
</feature>
<feature type="chain" id="PRO_5047223866" evidence="2">
    <location>
        <begin position="28"/>
        <end position="1057"/>
    </location>
</feature>
<sequence length="1057" mass="115050">MQVRWGLKPFALFIVSSISLASACAQAQVSTARVEGLRENNPRWHVLTGARLVIAPGKVVENGSVVIRDGVIVAAGANVALPAGAKVWKLDGRTIYPGFIDMASSLGVPASLAAAPAALPGMAARVTAPRIVNGRALASDNARVRPEQDVANQLELRADDAKVVRDLGFTTVLAAPSSGIFRGQSALLNLNGADNAKSLVLNTRVAQHMANELEMGRGSSYPSSLMGVIAQVRQTFYDAQWYQRATDSTNSKLKQERPQLNESLEALKPVLAGRQPVIYVTDNEQAYQRVAKLRDEFKLRVILQGNGFEYRRTNHLKAGGMPVIVPLLYPNAPEVENPDMALDTSLEAMQHWEQAPSNLAMLDKAGVEFAITAAGLKDPKKDFWARLRQAIRRGLPVEQALAGLTTTPAKLLGEQKRLGTLTPGHMANIVIASGDMFKDDKANIEITFVDGKPFVTENYNRFELRGSWEVNAGGKTQTWNITGTAIKPILTVDGVNAELSLRDNQLLARYGDTVIIADGRGDSLSGTIQQGQGKAVLWTATRSKAALADNAPAKPEQMPASWKNVYPAGPYASALTTRPGALLVKNATIWTSAKAGKLEQSDMLVIDGKISAIGQNLKVPANAEIIDASGKHVSPGIIDAHSHTAMMQGINEGTSSITAEVRVGDIIDASSINIYRQLAGGVTTANVLHGSANTIGGQNQVIKMRWGSDAEGLKLDGAFPGIKFALGENVKQSNWGNEATGRYPQTRMGVEQILRSAFLAARAYKEEREAWRKAPTTMIEPRRDLQLDTLVELLDRKRMIHIHSYRQDEILMFARFAKEFNLMVGTFQHVMEGYKVADEIAALGAGGSTFSDWWGYKMEVIDSVPFNGALMHQAGVVTSFNSDSDELARHLNTEAAKAVKYGGLSETEALKFVTLNPAKQLHIDHRTGSLEVGKDADFVIWNTSPLSTFSRAEQTWIEGQRYFDVASDARLRKEAQEERQRIAASVIASRAPAANNPRAKDAVKDAQTEKVNTPKSAAEMLEANRAYLELQHWMHMVSKHRTGYWSGAEEHECTGEE</sequence>
<dbReference type="PROSITE" id="PS51257">
    <property type="entry name" value="PROKAR_LIPOPROTEIN"/>
    <property type="match status" value="1"/>
</dbReference>
<dbReference type="Pfam" id="PF01979">
    <property type="entry name" value="Amidohydro_1"/>
    <property type="match status" value="1"/>
</dbReference>
<evidence type="ECO:0000313" key="6">
    <source>
        <dbReference type="Proteomes" id="UP001589844"/>
    </source>
</evidence>
<comment type="caution">
    <text evidence="5">The sequence shown here is derived from an EMBL/GenBank/DDBJ whole genome shotgun (WGS) entry which is preliminary data.</text>
</comment>
<gene>
    <name evidence="5" type="ORF">ACFFJH_05740</name>
</gene>
<dbReference type="Gene3D" id="3.20.20.140">
    <property type="entry name" value="Metal-dependent hydrolases"/>
    <property type="match status" value="2"/>
</dbReference>
<feature type="domain" description="Amidohydrolase 3" evidence="4">
    <location>
        <begin position="391"/>
        <end position="453"/>
    </location>
</feature>